<dbReference type="Proteomes" id="UP000813824">
    <property type="component" value="Unassembled WGS sequence"/>
</dbReference>
<gene>
    <name evidence="3" type="ORF">BXZ70DRAFT_130557</name>
</gene>
<name>A0A8K0UR28_9AGAR</name>
<evidence type="ECO:0000313" key="4">
    <source>
        <dbReference type="Proteomes" id="UP000813824"/>
    </source>
</evidence>
<organism evidence="3 4">
    <name type="scientific">Cristinia sonorae</name>
    <dbReference type="NCBI Taxonomy" id="1940300"/>
    <lineage>
        <taxon>Eukaryota</taxon>
        <taxon>Fungi</taxon>
        <taxon>Dikarya</taxon>
        <taxon>Basidiomycota</taxon>
        <taxon>Agaricomycotina</taxon>
        <taxon>Agaricomycetes</taxon>
        <taxon>Agaricomycetidae</taxon>
        <taxon>Agaricales</taxon>
        <taxon>Pleurotineae</taxon>
        <taxon>Stephanosporaceae</taxon>
        <taxon>Cristinia</taxon>
    </lineage>
</organism>
<comment type="caution">
    <text evidence="3">The sequence shown here is derived from an EMBL/GenBank/DDBJ whole genome shotgun (WGS) entry which is preliminary data.</text>
</comment>
<dbReference type="AlphaFoldDB" id="A0A8K0UR28"/>
<evidence type="ECO:0000256" key="1">
    <source>
        <dbReference type="SAM" id="MobiDB-lite"/>
    </source>
</evidence>
<keyword evidence="2" id="KW-1133">Transmembrane helix</keyword>
<keyword evidence="2" id="KW-0812">Transmembrane</keyword>
<protein>
    <submittedName>
        <fullName evidence="3">Uncharacterized protein</fullName>
    </submittedName>
</protein>
<proteinExistence type="predicted"/>
<accession>A0A8K0UR28</accession>
<feature type="compositionally biased region" description="Polar residues" evidence="1">
    <location>
        <begin position="203"/>
        <end position="215"/>
    </location>
</feature>
<keyword evidence="2" id="KW-0472">Membrane</keyword>
<feature type="region of interest" description="Disordered" evidence="1">
    <location>
        <begin position="160"/>
        <end position="247"/>
    </location>
</feature>
<evidence type="ECO:0000313" key="3">
    <source>
        <dbReference type="EMBL" id="KAH8100837.1"/>
    </source>
</evidence>
<feature type="transmembrane region" description="Helical" evidence="2">
    <location>
        <begin position="68"/>
        <end position="91"/>
    </location>
</feature>
<sequence length="247" mass="26526">MSGLGTIAVGDTTIISSPTPSPGFAPPWPQFPSVITFPPFPTIVLPSGSLPTSSPENRDTSDSSHTGVVIGASIGGSVGVLTLCLLVFWIWRRQRHSLREQNEIGYDARVSRVRNGTVDLVRDNPYQNSSPFQVTPYTLKQESVRLPTALNPAVRETTEVFRHSASTPRPSTGCISAPLTDAGNVENDHIAPNFDNDEGRIQPPQSSSYSLSNDQGSGGEAVLSESLQTPRTVVNRLHSPPPPPYSD</sequence>
<dbReference type="EMBL" id="JAEVFJ010000014">
    <property type="protein sequence ID" value="KAH8100837.1"/>
    <property type="molecule type" value="Genomic_DNA"/>
</dbReference>
<feature type="compositionally biased region" description="Polar residues" evidence="1">
    <location>
        <begin position="164"/>
        <end position="174"/>
    </location>
</feature>
<evidence type="ECO:0000256" key="2">
    <source>
        <dbReference type="SAM" id="Phobius"/>
    </source>
</evidence>
<keyword evidence="4" id="KW-1185">Reference proteome</keyword>
<dbReference type="InterPro" id="IPR020008">
    <property type="entry name" value="GlyGly_CTERM"/>
</dbReference>
<reference evidence="3" key="1">
    <citation type="journal article" date="2021" name="New Phytol.">
        <title>Evolutionary innovations through gain and loss of genes in the ectomycorrhizal Boletales.</title>
        <authorList>
            <person name="Wu G."/>
            <person name="Miyauchi S."/>
            <person name="Morin E."/>
            <person name="Kuo A."/>
            <person name="Drula E."/>
            <person name="Varga T."/>
            <person name="Kohler A."/>
            <person name="Feng B."/>
            <person name="Cao Y."/>
            <person name="Lipzen A."/>
            <person name="Daum C."/>
            <person name="Hundley H."/>
            <person name="Pangilinan J."/>
            <person name="Johnson J."/>
            <person name="Barry K."/>
            <person name="LaButti K."/>
            <person name="Ng V."/>
            <person name="Ahrendt S."/>
            <person name="Min B."/>
            <person name="Choi I.G."/>
            <person name="Park H."/>
            <person name="Plett J.M."/>
            <person name="Magnuson J."/>
            <person name="Spatafora J.W."/>
            <person name="Nagy L.G."/>
            <person name="Henrissat B."/>
            <person name="Grigoriev I.V."/>
            <person name="Yang Z.L."/>
            <person name="Xu J."/>
            <person name="Martin F.M."/>
        </authorList>
    </citation>
    <scope>NUCLEOTIDE SEQUENCE</scope>
    <source>
        <strain evidence="3">KKN 215</strain>
    </source>
</reference>
<dbReference type="NCBIfam" id="TIGR03501">
    <property type="entry name" value="GlyGly_CTERM"/>
    <property type="match status" value="1"/>
</dbReference>